<proteinExistence type="predicted"/>
<sequence>MAWTTDLVLMTRALIGDISTPQTYVDEYIQRVLITAAYQVDAEFVFDYAYVYDIGAITIVPDPVTNNDFTFIALIPLKAACILNQGEYRAALGQGIKVRDGDSAIDTSVSFKGYRDILELGPCAAYEKLRWSLLASGGVGGSGVGKAVFGPYRESGGNALSTISWYYDQFVIGRRDRS</sequence>
<dbReference type="AlphaFoldDB" id="A0A0F9XI78"/>
<evidence type="ECO:0000313" key="1">
    <source>
        <dbReference type="EMBL" id="KKN98871.1"/>
    </source>
</evidence>
<protein>
    <submittedName>
        <fullName evidence="1">Uncharacterized protein</fullName>
    </submittedName>
</protein>
<organism evidence="1">
    <name type="scientific">marine sediment metagenome</name>
    <dbReference type="NCBI Taxonomy" id="412755"/>
    <lineage>
        <taxon>unclassified sequences</taxon>
        <taxon>metagenomes</taxon>
        <taxon>ecological metagenomes</taxon>
    </lineage>
</organism>
<gene>
    <name evidence="1" type="ORF">LCGC14_0141120</name>
</gene>
<dbReference type="EMBL" id="LAZR01000049">
    <property type="protein sequence ID" value="KKN98871.1"/>
    <property type="molecule type" value="Genomic_DNA"/>
</dbReference>
<reference evidence="1" key="1">
    <citation type="journal article" date="2015" name="Nature">
        <title>Complex archaea that bridge the gap between prokaryotes and eukaryotes.</title>
        <authorList>
            <person name="Spang A."/>
            <person name="Saw J.H."/>
            <person name="Jorgensen S.L."/>
            <person name="Zaremba-Niedzwiedzka K."/>
            <person name="Martijn J."/>
            <person name="Lind A.E."/>
            <person name="van Eijk R."/>
            <person name="Schleper C."/>
            <person name="Guy L."/>
            <person name="Ettema T.J."/>
        </authorList>
    </citation>
    <scope>NUCLEOTIDE SEQUENCE</scope>
</reference>
<name>A0A0F9XI78_9ZZZZ</name>
<comment type="caution">
    <text evidence="1">The sequence shown here is derived from an EMBL/GenBank/DDBJ whole genome shotgun (WGS) entry which is preliminary data.</text>
</comment>
<accession>A0A0F9XI78</accession>